<name>A0A915NAM8_MELJA</name>
<proteinExistence type="predicted"/>
<reference evidence="2" key="1">
    <citation type="submission" date="2022-11" db="UniProtKB">
        <authorList>
            <consortium name="WormBaseParasite"/>
        </authorList>
    </citation>
    <scope>IDENTIFICATION</scope>
</reference>
<evidence type="ECO:0000313" key="1">
    <source>
        <dbReference type="Proteomes" id="UP000887561"/>
    </source>
</evidence>
<keyword evidence="1" id="KW-1185">Reference proteome</keyword>
<dbReference type="Proteomes" id="UP000887561">
    <property type="component" value="Unplaced"/>
</dbReference>
<accession>A0A915NAM8</accession>
<evidence type="ECO:0000313" key="2">
    <source>
        <dbReference type="WBParaSite" id="scaffold8520_cov179.g13144"/>
    </source>
</evidence>
<dbReference type="AlphaFoldDB" id="A0A915NAM8"/>
<protein>
    <submittedName>
        <fullName evidence="2">Uncharacterized protein</fullName>
    </submittedName>
</protein>
<dbReference type="WBParaSite" id="scaffold8520_cov179.g13144">
    <property type="protein sequence ID" value="scaffold8520_cov179.g13144"/>
    <property type="gene ID" value="scaffold8520_cov179.g13144"/>
</dbReference>
<organism evidence="1 2">
    <name type="scientific">Meloidogyne javanica</name>
    <name type="common">Root-knot nematode worm</name>
    <dbReference type="NCBI Taxonomy" id="6303"/>
    <lineage>
        <taxon>Eukaryota</taxon>
        <taxon>Metazoa</taxon>
        <taxon>Ecdysozoa</taxon>
        <taxon>Nematoda</taxon>
        <taxon>Chromadorea</taxon>
        <taxon>Rhabditida</taxon>
        <taxon>Tylenchina</taxon>
        <taxon>Tylenchomorpha</taxon>
        <taxon>Tylenchoidea</taxon>
        <taxon>Meloidogynidae</taxon>
        <taxon>Meloidogyninae</taxon>
        <taxon>Meloidogyne</taxon>
        <taxon>Meloidogyne incognita group</taxon>
    </lineage>
</organism>
<sequence length="100" mass="10588">MAAILAEINMRMNGDGEENVDLIDIADSPPLQLRSRRAICVPASCLNNCDSGNCPYWRSGQGKFGIPCSSASGLAGMPVETAWCATLGRESTYCPGGYRG</sequence>